<keyword evidence="1" id="KW-0812">Transmembrane</keyword>
<comment type="caution">
    <text evidence="2">The sequence shown here is derived from an EMBL/GenBank/DDBJ whole genome shotgun (WGS) entry which is preliminary data.</text>
</comment>
<accession>I8AFH4</accession>
<proteinExistence type="predicted"/>
<keyword evidence="1" id="KW-1133">Transmembrane helix</keyword>
<evidence type="ECO:0000256" key="1">
    <source>
        <dbReference type="SAM" id="Phobius"/>
    </source>
</evidence>
<keyword evidence="3" id="KW-1185">Reference proteome</keyword>
<reference evidence="2 3" key="1">
    <citation type="journal article" date="2012" name="J. Bacteriol.">
        <title>Genome of Bacillus macauensis ZFHKF-1, a Long-Chain-Forming Bacterium.</title>
        <authorList>
            <person name="Cai L."/>
            <person name="Zhang T."/>
        </authorList>
    </citation>
    <scope>NUCLEOTIDE SEQUENCE [LARGE SCALE GENOMIC DNA]</scope>
    <source>
        <strain evidence="2 3">ZFHKF-1</strain>
    </source>
</reference>
<dbReference type="RefSeq" id="WP_007203480.1">
    <property type="nucleotide sequence ID" value="NZ_AKKV01000040.1"/>
</dbReference>
<feature type="transmembrane region" description="Helical" evidence="1">
    <location>
        <begin position="126"/>
        <end position="143"/>
    </location>
</feature>
<organism evidence="2 3">
    <name type="scientific">Fictibacillus macauensis ZFHKF-1</name>
    <dbReference type="NCBI Taxonomy" id="1196324"/>
    <lineage>
        <taxon>Bacteria</taxon>
        <taxon>Bacillati</taxon>
        <taxon>Bacillota</taxon>
        <taxon>Bacilli</taxon>
        <taxon>Bacillales</taxon>
        <taxon>Fictibacillaceae</taxon>
        <taxon>Fictibacillus</taxon>
    </lineage>
</organism>
<feature type="transmembrane region" description="Helical" evidence="1">
    <location>
        <begin position="28"/>
        <end position="46"/>
    </location>
</feature>
<keyword evidence="1" id="KW-0472">Membrane</keyword>
<dbReference type="EMBL" id="AKKV01000040">
    <property type="protein sequence ID" value="EIT84109.1"/>
    <property type="molecule type" value="Genomic_DNA"/>
</dbReference>
<evidence type="ECO:0000313" key="3">
    <source>
        <dbReference type="Proteomes" id="UP000004080"/>
    </source>
</evidence>
<dbReference type="AlphaFoldDB" id="I8AFH4"/>
<dbReference type="STRING" id="1196324.A374_17044"/>
<feature type="transmembrane region" description="Helical" evidence="1">
    <location>
        <begin position="92"/>
        <end position="111"/>
    </location>
</feature>
<evidence type="ECO:0008006" key="4">
    <source>
        <dbReference type="Google" id="ProtNLM"/>
    </source>
</evidence>
<feature type="transmembrane region" description="Helical" evidence="1">
    <location>
        <begin position="67"/>
        <end position="86"/>
    </location>
</feature>
<evidence type="ECO:0000313" key="2">
    <source>
        <dbReference type="EMBL" id="EIT84109.1"/>
    </source>
</evidence>
<protein>
    <recommendedName>
        <fullName evidence="4">DoxX family protein</fullName>
    </recommendedName>
</protein>
<sequence length="144" mass="15820">MKILVTLIGTFLIARSIGWLGVDHFNNWHTPLQVVIALIMLVGAAGHWGKVRQDMIRMVPRMLPNPAFLVTLTGILEIIGAVALLIPATSKLASIYLIALLILMFPANIRAAQKRLPFAGKESPKLLPRTVMQVILIVLIWLAG</sequence>
<gene>
    <name evidence="2" type="ORF">A374_17044</name>
</gene>
<dbReference type="PATRIC" id="fig|1196324.3.peg.3481"/>
<name>I8AFH4_9BACL</name>
<dbReference type="PANTHER" id="PTHR36974:SF1">
    <property type="entry name" value="DOXX FAMILY MEMBRANE PROTEIN"/>
    <property type="match status" value="1"/>
</dbReference>
<dbReference type="eggNOG" id="COG4270">
    <property type="taxonomic scope" value="Bacteria"/>
</dbReference>
<dbReference type="Proteomes" id="UP000004080">
    <property type="component" value="Unassembled WGS sequence"/>
</dbReference>
<dbReference type="PANTHER" id="PTHR36974">
    <property type="entry name" value="MEMBRANE PROTEIN-RELATED"/>
    <property type="match status" value="1"/>
</dbReference>